<evidence type="ECO:0000256" key="4">
    <source>
        <dbReference type="ARBA" id="ARBA00012483"/>
    </source>
</evidence>
<dbReference type="GO" id="GO:0008270">
    <property type="term" value="F:zinc ion binding"/>
    <property type="evidence" value="ECO:0007669"/>
    <property type="project" value="UniProtKB-KW"/>
</dbReference>
<evidence type="ECO:0000256" key="13">
    <source>
        <dbReference type="ARBA" id="ARBA00024209"/>
    </source>
</evidence>
<dbReference type="FunFam" id="3.30.40.10:FF:000187">
    <property type="entry name" value="E3 ubiquitin-protein ligase ATL6"/>
    <property type="match status" value="1"/>
</dbReference>
<reference evidence="18" key="1">
    <citation type="journal article" date="2023" name="Nat. Commun.">
        <title>Diploid and tetraploid genomes of Acorus and the evolution of monocots.</title>
        <authorList>
            <person name="Ma L."/>
            <person name="Liu K.W."/>
            <person name="Li Z."/>
            <person name="Hsiao Y.Y."/>
            <person name="Qi Y."/>
            <person name="Fu T."/>
            <person name="Tang G.D."/>
            <person name="Zhang D."/>
            <person name="Sun W.H."/>
            <person name="Liu D.K."/>
            <person name="Li Y."/>
            <person name="Chen G.Z."/>
            <person name="Liu X.D."/>
            <person name="Liao X.Y."/>
            <person name="Jiang Y.T."/>
            <person name="Yu X."/>
            <person name="Hao Y."/>
            <person name="Huang J."/>
            <person name="Zhao X.W."/>
            <person name="Ke S."/>
            <person name="Chen Y.Y."/>
            <person name="Wu W.L."/>
            <person name="Hsu J.L."/>
            <person name="Lin Y.F."/>
            <person name="Huang M.D."/>
            <person name="Li C.Y."/>
            <person name="Huang L."/>
            <person name="Wang Z.W."/>
            <person name="Zhao X."/>
            <person name="Zhong W.Y."/>
            <person name="Peng D.H."/>
            <person name="Ahmad S."/>
            <person name="Lan S."/>
            <person name="Zhang J.S."/>
            <person name="Tsai W.C."/>
            <person name="Van de Peer Y."/>
            <person name="Liu Z.J."/>
        </authorList>
    </citation>
    <scope>NUCLEOTIDE SEQUENCE</scope>
    <source>
        <strain evidence="18">CP</strain>
    </source>
</reference>
<evidence type="ECO:0000256" key="15">
    <source>
        <dbReference type="SAM" id="MobiDB-lite"/>
    </source>
</evidence>
<feature type="transmembrane region" description="Helical" evidence="16">
    <location>
        <begin position="30"/>
        <end position="52"/>
    </location>
</feature>
<dbReference type="Pfam" id="PF13639">
    <property type="entry name" value="zf-RING_2"/>
    <property type="match status" value="1"/>
</dbReference>
<organism evidence="18 19">
    <name type="scientific">Acorus calamus</name>
    <name type="common">Sweet flag</name>
    <dbReference type="NCBI Taxonomy" id="4465"/>
    <lineage>
        <taxon>Eukaryota</taxon>
        <taxon>Viridiplantae</taxon>
        <taxon>Streptophyta</taxon>
        <taxon>Embryophyta</taxon>
        <taxon>Tracheophyta</taxon>
        <taxon>Spermatophyta</taxon>
        <taxon>Magnoliopsida</taxon>
        <taxon>Liliopsida</taxon>
        <taxon>Acoraceae</taxon>
        <taxon>Acorus</taxon>
    </lineage>
</organism>
<evidence type="ECO:0000256" key="16">
    <source>
        <dbReference type="SAM" id="Phobius"/>
    </source>
</evidence>
<evidence type="ECO:0000256" key="9">
    <source>
        <dbReference type="ARBA" id="ARBA00022786"/>
    </source>
</evidence>
<proteinExistence type="inferred from homology"/>
<dbReference type="CDD" id="cd16461">
    <property type="entry name" value="RING-H2_EL5-like"/>
    <property type="match status" value="1"/>
</dbReference>
<dbReference type="PANTHER" id="PTHR45768">
    <property type="entry name" value="E3 UBIQUITIN-PROTEIN LIGASE RNF13-LIKE"/>
    <property type="match status" value="1"/>
</dbReference>
<keyword evidence="6 16" id="KW-0812">Transmembrane</keyword>
<gene>
    <name evidence="18" type="primary">ATL2</name>
    <name evidence="18" type="ORF">QJS10_CPA03g00120</name>
</gene>
<feature type="region of interest" description="Disordered" evidence="15">
    <location>
        <begin position="167"/>
        <end position="187"/>
    </location>
</feature>
<reference evidence="18" key="2">
    <citation type="submission" date="2023-06" db="EMBL/GenBank/DDBJ databases">
        <authorList>
            <person name="Ma L."/>
            <person name="Liu K.-W."/>
            <person name="Li Z."/>
            <person name="Hsiao Y.-Y."/>
            <person name="Qi Y."/>
            <person name="Fu T."/>
            <person name="Tang G."/>
            <person name="Zhang D."/>
            <person name="Sun W.-H."/>
            <person name="Liu D.-K."/>
            <person name="Li Y."/>
            <person name="Chen G.-Z."/>
            <person name="Liu X.-D."/>
            <person name="Liao X.-Y."/>
            <person name="Jiang Y.-T."/>
            <person name="Yu X."/>
            <person name="Hao Y."/>
            <person name="Huang J."/>
            <person name="Zhao X.-W."/>
            <person name="Ke S."/>
            <person name="Chen Y.-Y."/>
            <person name="Wu W.-L."/>
            <person name="Hsu J.-L."/>
            <person name="Lin Y.-F."/>
            <person name="Huang M.-D."/>
            <person name="Li C.-Y."/>
            <person name="Huang L."/>
            <person name="Wang Z.-W."/>
            <person name="Zhao X."/>
            <person name="Zhong W.-Y."/>
            <person name="Peng D.-H."/>
            <person name="Ahmad S."/>
            <person name="Lan S."/>
            <person name="Zhang J.-S."/>
            <person name="Tsai W.-C."/>
            <person name="Van De Peer Y."/>
            <person name="Liu Z.-J."/>
        </authorList>
    </citation>
    <scope>NUCLEOTIDE SEQUENCE</scope>
    <source>
        <strain evidence="18">CP</strain>
        <tissue evidence="18">Leaves</tissue>
    </source>
</reference>
<dbReference type="GO" id="GO:0061630">
    <property type="term" value="F:ubiquitin protein ligase activity"/>
    <property type="evidence" value="ECO:0007669"/>
    <property type="project" value="UniProtKB-EC"/>
</dbReference>
<keyword evidence="9" id="KW-0833">Ubl conjugation pathway</keyword>
<dbReference type="EC" id="2.3.2.27" evidence="4"/>
<dbReference type="EMBL" id="JAUJYO010000003">
    <property type="protein sequence ID" value="KAK1321051.1"/>
    <property type="molecule type" value="Genomic_DNA"/>
</dbReference>
<dbReference type="Gene3D" id="3.30.40.10">
    <property type="entry name" value="Zinc/RING finger domain, C3HC4 (zinc finger)"/>
    <property type="match status" value="1"/>
</dbReference>
<accession>A0AAV9F508</accession>
<evidence type="ECO:0000256" key="6">
    <source>
        <dbReference type="ARBA" id="ARBA00022692"/>
    </source>
</evidence>
<keyword evidence="19" id="KW-1185">Reference proteome</keyword>
<evidence type="ECO:0000313" key="18">
    <source>
        <dbReference type="EMBL" id="KAK1321051.1"/>
    </source>
</evidence>
<dbReference type="Proteomes" id="UP001180020">
    <property type="component" value="Unassembled WGS sequence"/>
</dbReference>
<keyword evidence="10" id="KW-0862">Zinc</keyword>
<dbReference type="PANTHER" id="PTHR45768:SF34">
    <property type="entry name" value="RING-H2 FINGER PROTEIN ATL64"/>
    <property type="match status" value="1"/>
</dbReference>
<feature type="domain" description="RING-type" evidence="17">
    <location>
        <begin position="119"/>
        <end position="161"/>
    </location>
</feature>
<dbReference type="AlphaFoldDB" id="A0AAV9F508"/>
<comment type="pathway">
    <text evidence="3">Protein modification; protein ubiquitination.</text>
</comment>
<evidence type="ECO:0000256" key="14">
    <source>
        <dbReference type="PROSITE-ProRule" id="PRU00175"/>
    </source>
</evidence>
<comment type="similarity">
    <text evidence="13">Belongs to the RING-type zinc finger family. ATL subfamily.</text>
</comment>
<evidence type="ECO:0000256" key="8">
    <source>
        <dbReference type="ARBA" id="ARBA00022771"/>
    </source>
</evidence>
<protein>
    <recommendedName>
        <fullName evidence="4">RING-type E3 ubiquitin transferase</fullName>
        <ecNumber evidence="4">2.3.2.27</ecNumber>
    </recommendedName>
</protein>
<dbReference type="InterPro" id="IPR013083">
    <property type="entry name" value="Znf_RING/FYVE/PHD"/>
</dbReference>
<keyword evidence="5" id="KW-0808">Transferase</keyword>
<evidence type="ECO:0000256" key="7">
    <source>
        <dbReference type="ARBA" id="ARBA00022723"/>
    </source>
</evidence>
<evidence type="ECO:0000256" key="3">
    <source>
        <dbReference type="ARBA" id="ARBA00004906"/>
    </source>
</evidence>
<keyword evidence="11 16" id="KW-1133">Transmembrane helix</keyword>
<comment type="caution">
    <text evidence="18">The sequence shown here is derived from an EMBL/GenBank/DDBJ whole genome shotgun (WGS) entry which is preliminary data.</text>
</comment>
<dbReference type="SMART" id="SM00184">
    <property type="entry name" value="RING"/>
    <property type="match status" value="1"/>
</dbReference>
<evidence type="ECO:0000256" key="5">
    <source>
        <dbReference type="ARBA" id="ARBA00022679"/>
    </source>
</evidence>
<sequence length="232" mass="25162">MSAPAMSTPSLMYTGDCPNCPSQYSFNNRIMITAVLSLAFVVVLVFVLHLYARRIAARRSSTTRRRPSRGLRSTSLQAWIMQSQDQQQESQVGLDPSVIESLPVFTYKHVGDESGSIDCPVCLSSFEEGELARVLTNCGHVFHVECIDMWLHTHSTCPVCRAEARPVERSPADDGVGTSGGDGQGLKTAAVAGGTFSRLSSLRRMLSRGRSGRVRSLDDGAAPAAEGDLERQ</sequence>
<evidence type="ECO:0000256" key="11">
    <source>
        <dbReference type="ARBA" id="ARBA00022989"/>
    </source>
</evidence>
<evidence type="ECO:0000256" key="2">
    <source>
        <dbReference type="ARBA" id="ARBA00004167"/>
    </source>
</evidence>
<dbReference type="InterPro" id="IPR001841">
    <property type="entry name" value="Znf_RING"/>
</dbReference>
<dbReference type="PROSITE" id="PS50089">
    <property type="entry name" value="ZF_RING_2"/>
    <property type="match status" value="1"/>
</dbReference>
<evidence type="ECO:0000256" key="10">
    <source>
        <dbReference type="ARBA" id="ARBA00022833"/>
    </source>
</evidence>
<dbReference type="GO" id="GO:0016020">
    <property type="term" value="C:membrane"/>
    <property type="evidence" value="ECO:0007669"/>
    <property type="project" value="UniProtKB-SubCell"/>
</dbReference>
<dbReference type="SUPFAM" id="SSF57850">
    <property type="entry name" value="RING/U-box"/>
    <property type="match status" value="1"/>
</dbReference>
<feature type="region of interest" description="Disordered" evidence="15">
    <location>
        <begin position="207"/>
        <end position="232"/>
    </location>
</feature>
<name>A0AAV9F508_ACOCL</name>
<comment type="subcellular location">
    <subcellularLocation>
        <location evidence="2">Membrane</location>
        <topology evidence="2">Single-pass membrane protein</topology>
    </subcellularLocation>
</comment>
<keyword evidence="8 14" id="KW-0863">Zinc-finger</keyword>
<keyword evidence="12 16" id="KW-0472">Membrane</keyword>
<evidence type="ECO:0000313" key="19">
    <source>
        <dbReference type="Proteomes" id="UP001180020"/>
    </source>
</evidence>
<keyword evidence="7" id="KW-0479">Metal-binding</keyword>
<comment type="catalytic activity">
    <reaction evidence="1">
        <text>S-ubiquitinyl-[E2 ubiquitin-conjugating enzyme]-L-cysteine + [acceptor protein]-L-lysine = [E2 ubiquitin-conjugating enzyme]-L-cysteine + N(6)-ubiquitinyl-[acceptor protein]-L-lysine.</text>
        <dbReference type="EC" id="2.3.2.27"/>
    </reaction>
</comment>
<evidence type="ECO:0000256" key="12">
    <source>
        <dbReference type="ARBA" id="ARBA00023136"/>
    </source>
</evidence>
<evidence type="ECO:0000256" key="1">
    <source>
        <dbReference type="ARBA" id="ARBA00000900"/>
    </source>
</evidence>
<evidence type="ECO:0000259" key="17">
    <source>
        <dbReference type="PROSITE" id="PS50089"/>
    </source>
</evidence>